<name>A0A930UQR9_9PAST</name>
<sequence length="147" mass="16527">MNIIQIENRTTLPLEKLLDLWQASVEATHHFLSAEEITAIRPYVPEAFNGVDHLFLAEEDGEIIGFMGINGTKLEMLFIAPEQRGKGIGIGKTLLQHAVVKFGVNSLTVNEQNPQAVGFYQHMGFQTVERHELDEQGNPYPILIMKK</sequence>
<dbReference type="InterPro" id="IPR016181">
    <property type="entry name" value="Acyl_CoA_acyltransferase"/>
</dbReference>
<accession>A0A930UQR9</accession>
<dbReference type="PANTHER" id="PTHR43800:SF1">
    <property type="entry name" value="PEPTIDYL-LYSINE N-ACETYLTRANSFERASE YJAB"/>
    <property type="match status" value="1"/>
</dbReference>
<dbReference type="PROSITE" id="PS51186">
    <property type="entry name" value="GNAT"/>
    <property type="match status" value="1"/>
</dbReference>
<comment type="caution">
    <text evidence="4">The sequence shown here is derived from an EMBL/GenBank/DDBJ whole genome shotgun (WGS) entry which is preliminary data.</text>
</comment>
<dbReference type="SUPFAM" id="SSF55729">
    <property type="entry name" value="Acyl-CoA N-acyltransferases (Nat)"/>
    <property type="match status" value="1"/>
</dbReference>
<protein>
    <submittedName>
        <fullName evidence="4">GNAT family N-acetyltransferase</fullName>
    </submittedName>
</protein>
<evidence type="ECO:0000313" key="4">
    <source>
        <dbReference type="EMBL" id="MBF4102227.1"/>
    </source>
</evidence>
<keyword evidence="1" id="KW-0808">Transferase</keyword>
<evidence type="ECO:0000256" key="2">
    <source>
        <dbReference type="ARBA" id="ARBA00023315"/>
    </source>
</evidence>
<proteinExistence type="predicted"/>
<reference evidence="4" key="1">
    <citation type="submission" date="2020-11" db="EMBL/GenBank/DDBJ databases">
        <title>Gallibacterium anatis 1637, full genome, WGS.</title>
        <authorList>
            <person name="Laishevtcev A.I."/>
            <person name="Yakimova E.A."/>
            <person name="Petkovich D."/>
            <person name="Stepanova T.V."/>
            <person name="Kalendr R.S."/>
            <person name="Rubalsky E.O."/>
            <person name="Zulkarneev E.R."/>
            <person name="Aleshkin A.V."/>
        </authorList>
    </citation>
    <scope>NUCLEOTIDE SEQUENCE</scope>
    <source>
        <strain evidence="4">1637</strain>
    </source>
</reference>
<dbReference type="EMBL" id="JADION010000003">
    <property type="protein sequence ID" value="MBF4102227.1"/>
    <property type="molecule type" value="Genomic_DNA"/>
</dbReference>
<keyword evidence="2" id="KW-0012">Acyltransferase</keyword>
<dbReference type="Gene3D" id="3.40.630.30">
    <property type="match status" value="1"/>
</dbReference>
<dbReference type="AlphaFoldDB" id="A0A930UQR9"/>
<evidence type="ECO:0000256" key="1">
    <source>
        <dbReference type="ARBA" id="ARBA00022679"/>
    </source>
</evidence>
<dbReference type="PANTHER" id="PTHR43800">
    <property type="entry name" value="PEPTIDYL-LYSINE N-ACETYLTRANSFERASE YJAB"/>
    <property type="match status" value="1"/>
</dbReference>
<dbReference type="CDD" id="cd04301">
    <property type="entry name" value="NAT_SF"/>
    <property type="match status" value="1"/>
</dbReference>
<dbReference type="GO" id="GO:0016747">
    <property type="term" value="F:acyltransferase activity, transferring groups other than amino-acyl groups"/>
    <property type="evidence" value="ECO:0007669"/>
    <property type="project" value="InterPro"/>
</dbReference>
<organism evidence="4">
    <name type="scientific">Gallibacterium anatis</name>
    <dbReference type="NCBI Taxonomy" id="750"/>
    <lineage>
        <taxon>Bacteria</taxon>
        <taxon>Pseudomonadati</taxon>
        <taxon>Pseudomonadota</taxon>
        <taxon>Gammaproteobacteria</taxon>
        <taxon>Pasteurellales</taxon>
        <taxon>Pasteurellaceae</taxon>
        <taxon>Gallibacterium</taxon>
    </lineage>
</organism>
<evidence type="ECO:0000259" key="3">
    <source>
        <dbReference type="PROSITE" id="PS51186"/>
    </source>
</evidence>
<gene>
    <name evidence="4" type="ORF">INT80_01725</name>
</gene>
<dbReference type="Pfam" id="PF13673">
    <property type="entry name" value="Acetyltransf_10"/>
    <property type="match status" value="1"/>
</dbReference>
<dbReference type="InterPro" id="IPR000182">
    <property type="entry name" value="GNAT_dom"/>
</dbReference>
<feature type="domain" description="N-acetyltransferase" evidence="3">
    <location>
        <begin position="4"/>
        <end position="147"/>
    </location>
</feature>